<dbReference type="PANTHER" id="PTHR46149:SF2">
    <property type="entry name" value="GTP-BINDING PROTEIN RHES"/>
    <property type="match status" value="1"/>
</dbReference>
<protein>
    <submittedName>
        <fullName evidence="11">RHES protein</fullName>
    </submittedName>
</protein>
<dbReference type="PRINTS" id="PR00449">
    <property type="entry name" value="RASTRNSFRMNG"/>
</dbReference>
<keyword evidence="7" id="KW-0449">Lipoprotein</keyword>
<evidence type="ECO:0000256" key="6">
    <source>
        <dbReference type="ARBA" id="ARBA00023136"/>
    </source>
</evidence>
<dbReference type="PROSITE" id="PS51419">
    <property type="entry name" value="RAB"/>
    <property type="match status" value="1"/>
</dbReference>
<evidence type="ECO:0000256" key="9">
    <source>
        <dbReference type="ARBA" id="ARBA00038061"/>
    </source>
</evidence>
<dbReference type="GO" id="GO:0005525">
    <property type="term" value="F:GTP binding"/>
    <property type="evidence" value="ECO:0007669"/>
    <property type="project" value="UniProtKB-KW"/>
</dbReference>
<dbReference type="PROSITE" id="PS51421">
    <property type="entry name" value="RAS"/>
    <property type="match status" value="1"/>
</dbReference>
<evidence type="ECO:0000256" key="2">
    <source>
        <dbReference type="ARBA" id="ARBA00022475"/>
    </source>
</evidence>
<dbReference type="PANTHER" id="PTHR46149">
    <property type="entry name" value="MIP08469P"/>
    <property type="match status" value="1"/>
</dbReference>
<proteinExistence type="inferred from homology"/>
<gene>
    <name evidence="11" type="primary">Rasd2_1</name>
    <name evidence="11" type="ORF">GTO96_0011605</name>
</gene>
<evidence type="ECO:0000256" key="7">
    <source>
        <dbReference type="ARBA" id="ARBA00023288"/>
    </source>
</evidence>
<dbReference type="GO" id="GO:0003924">
    <property type="term" value="F:GTPase activity"/>
    <property type="evidence" value="ECO:0007669"/>
    <property type="project" value="InterPro"/>
</dbReference>
<evidence type="ECO:0000256" key="8">
    <source>
        <dbReference type="ARBA" id="ARBA00023289"/>
    </source>
</evidence>
<reference evidence="11 12" key="1">
    <citation type="journal article" date="2021" name="Cell">
        <title>Tracing the genetic footprints of vertebrate landing in non-teleost ray-finned fishes.</title>
        <authorList>
            <person name="Bi X."/>
            <person name="Wang K."/>
            <person name="Yang L."/>
            <person name="Pan H."/>
            <person name="Jiang H."/>
            <person name="Wei Q."/>
            <person name="Fang M."/>
            <person name="Yu H."/>
            <person name="Zhu C."/>
            <person name="Cai Y."/>
            <person name="He Y."/>
            <person name="Gan X."/>
            <person name="Zeng H."/>
            <person name="Yu D."/>
            <person name="Zhu Y."/>
            <person name="Jiang H."/>
            <person name="Qiu Q."/>
            <person name="Yang H."/>
            <person name="Zhang Y.E."/>
            <person name="Wang W."/>
            <person name="Zhu M."/>
            <person name="He S."/>
            <person name="Zhang G."/>
        </authorList>
    </citation>
    <scope>NUCLEOTIDE SEQUENCE [LARGE SCALE GENOMIC DNA]</scope>
    <source>
        <strain evidence="11">Bchr_013</strain>
    </source>
</reference>
<organism evidence="11 12">
    <name type="scientific">Polypterus senegalus</name>
    <name type="common">Senegal bichir</name>
    <dbReference type="NCBI Taxonomy" id="55291"/>
    <lineage>
        <taxon>Eukaryota</taxon>
        <taxon>Metazoa</taxon>
        <taxon>Chordata</taxon>
        <taxon>Craniata</taxon>
        <taxon>Vertebrata</taxon>
        <taxon>Euteleostomi</taxon>
        <taxon>Actinopterygii</taxon>
        <taxon>Polypteriformes</taxon>
        <taxon>Polypteridae</taxon>
        <taxon>Polypterus</taxon>
    </lineage>
</organism>
<sequence length="324" mass="35607">MLDVKDLSASAVVPLSRLLFARGGSSPKNLKKGCNGKLGSGRNAPALSWGVLSKSSMTILRGFSENWKHLDKTSLLRRTDPSPQSESSPGGVKPKRCRRLVVLGAPGVGKSSIVGRFLRGTFEDVYVPTKEDFHRMLYQIRGQRYQLEVLVATGERGFPARRRLSILTGDVFLLVFSLDDRKSFEEVCSLLDEINEAKSKAMKSNWCPHVPSVVCGNKVDGQTSQRAVSREEVLQALAGKATDYFETSAKNDFNMDAVYQALVDHAGLPSEAAPSHHRKVSVRSFQARCQRDLAPCGVLYPSAVRPSFSSDLQRVLGSGRPRKK</sequence>
<dbReference type="GO" id="GO:0031681">
    <property type="term" value="F:G-protein beta-subunit binding"/>
    <property type="evidence" value="ECO:0007669"/>
    <property type="project" value="TreeGrafter"/>
</dbReference>
<feature type="non-terminal residue" evidence="11">
    <location>
        <position position="1"/>
    </location>
</feature>
<dbReference type="EMBL" id="JAATIS010004753">
    <property type="protein sequence ID" value="KAG2460617.1"/>
    <property type="molecule type" value="Genomic_DNA"/>
</dbReference>
<evidence type="ECO:0000313" key="11">
    <source>
        <dbReference type="EMBL" id="KAG2460617.1"/>
    </source>
</evidence>
<dbReference type="GO" id="GO:0005886">
    <property type="term" value="C:plasma membrane"/>
    <property type="evidence" value="ECO:0007669"/>
    <property type="project" value="UniProtKB-SubCell"/>
</dbReference>
<evidence type="ECO:0000313" key="12">
    <source>
        <dbReference type="Proteomes" id="UP000886611"/>
    </source>
</evidence>
<name>A0A8X8BNC0_POLSE</name>
<keyword evidence="4" id="KW-0547">Nucleotide-binding</keyword>
<accession>A0A8X8BNC0</accession>
<dbReference type="InterPro" id="IPR027417">
    <property type="entry name" value="P-loop_NTPase"/>
</dbReference>
<keyword evidence="3" id="KW-0488">Methylation</keyword>
<dbReference type="InterPro" id="IPR052236">
    <property type="entry name" value="Small_GTPase_RasD"/>
</dbReference>
<dbReference type="Pfam" id="PF00071">
    <property type="entry name" value="Ras"/>
    <property type="match status" value="1"/>
</dbReference>
<evidence type="ECO:0000256" key="3">
    <source>
        <dbReference type="ARBA" id="ARBA00022481"/>
    </source>
</evidence>
<evidence type="ECO:0000256" key="10">
    <source>
        <dbReference type="SAM" id="MobiDB-lite"/>
    </source>
</evidence>
<keyword evidence="2" id="KW-1003">Cell membrane</keyword>
<feature type="region of interest" description="Disordered" evidence="10">
    <location>
        <begin position="74"/>
        <end position="94"/>
    </location>
</feature>
<dbReference type="Gene3D" id="3.40.50.300">
    <property type="entry name" value="P-loop containing nucleotide triphosphate hydrolases"/>
    <property type="match status" value="1"/>
</dbReference>
<dbReference type="FunFam" id="3.40.50.300:FF:000475">
    <property type="entry name" value="GTP-binding protein Rhes"/>
    <property type="match status" value="1"/>
</dbReference>
<comment type="subcellular location">
    <subcellularLocation>
        <location evidence="1">Cell membrane</location>
        <topology evidence="1">Lipid-anchor</topology>
    </subcellularLocation>
</comment>
<dbReference type="AlphaFoldDB" id="A0A8X8BNC0"/>
<dbReference type="SMART" id="SM00175">
    <property type="entry name" value="RAB"/>
    <property type="match status" value="1"/>
</dbReference>
<evidence type="ECO:0000256" key="5">
    <source>
        <dbReference type="ARBA" id="ARBA00023134"/>
    </source>
</evidence>
<keyword evidence="6" id="KW-0472">Membrane</keyword>
<comment type="caution">
    <text evidence="11">The sequence shown here is derived from an EMBL/GenBank/DDBJ whole genome shotgun (WGS) entry which is preliminary data.</text>
</comment>
<dbReference type="GO" id="GO:0007165">
    <property type="term" value="P:signal transduction"/>
    <property type="evidence" value="ECO:0007669"/>
    <property type="project" value="TreeGrafter"/>
</dbReference>
<keyword evidence="8" id="KW-0636">Prenylation</keyword>
<dbReference type="InterPro" id="IPR001806">
    <property type="entry name" value="Small_GTPase"/>
</dbReference>
<dbReference type="InterPro" id="IPR005225">
    <property type="entry name" value="Small_GTP-bd"/>
</dbReference>
<evidence type="ECO:0000256" key="4">
    <source>
        <dbReference type="ARBA" id="ARBA00022741"/>
    </source>
</evidence>
<keyword evidence="12" id="KW-1185">Reference proteome</keyword>
<comment type="similarity">
    <text evidence="9">Belongs to the small GTPase superfamily. RasD family.</text>
</comment>
<dbReference type="SMART" id="SM00174">
    <property type="entry name" value="RHO"/>
    <property type="match status" value="1"/>
</dbReference>
<keyword evidence="5" id="KW-0342">GTP-binding</keyword>
<feature type="non-terminal residue" evidence="11">
    <location>
        <position position="324"/>
    </location>
</feature>
<dbReference type="NCBIfam" id="TIGR00231">
    <property type="entry name" value="small_GTP"/>
    <property type="match status" value="1"/>
</dbReference>
<dbReference type="SMART" id="SM00173">
    <property type="entry name" value="RAS"/>
    <property type="match status" value="1"/>
</dbReference>
<dbReference type="SUPFAM" id="SSF52540">
    <property type="entry name" value="P-loop containing nucleoside triphosphate hydrolases"/>
    <property type="match status" value="1"/>
</dbReference>
<evidence type="ECO:0000256" key="1">
    <source>
        <dbReference type="ARBA" id="ARBA00004193"/>
    </source>
</evidence>
<dbReference type="Proteomes" id="UP000886611">
    <property type="component" value="Unassembled WGS sequence"/>
</dbReference>